<dbReference type="Gene3D" id="1.20.1560.10">
    <property type="entry name" value="ABC transporter type 1, transmembrane domain"/>
    <property type="match status" value="1"/>
</dbReference>
<evidence type="ECO:0000256" key="8">
    <source>
        <dbReference type="ARBA" id="ARBA00023136"/>
    </source>
</evidence>
<evidence type="ECO:0000313" key="12">
    <source>
        <dbReference type="EMBL" id="HJC46815.1"/>
    </source>
</evidence>
<keyword evidence="2" id="KW-0813">Transport</keyword>
<dbReference type="GO" id="GO:0140359">
    <property type="term" value="F:ABC-type transporter activity"/>
    <property type="evidence" value="ECO:0007669"/>
    <property type="project" value="InterPro"/>
</dbReference>
<feature type="transmembrane region" description="Helical" evidence="9">
    <location>
        <begin position="32"/>
        <end position="50"/>
    </location>
</feature>
<dbReference type="PROSITE" id="PS50893">
    <property type="entry name" value="ABC_TRANSPORTER_2"/>
    <property type="match status" value="1"/>
</dbReference>
<keyword evidence="7 9" id="KW-1133">Transmembrane helix</keyword>
<evidence type="ECO:0000256" key="1">
    <source>
        <dbReference type="ARBA" id="ARBA00004651"/>
    </source>
</evidence>
<accession>A0A9D2T6G7</accession>
<evidence type="ECO:0000256" key="3">
    <source>
        <dbReference type="ARBA" id="ARBA00022475"/>
    </source>
</evidence>
<evidence type="ECO:0000313" key="13">
    <source>
        <dbReference type="Proteomes" id="UP000823883"/>
    </source>
</evidence>
<evidence type="ECO:0000256" key="2">
    <source>
        <dbReference type="ARBA" id="ARBA00022448"/>
    </source>
</evidence>
<evidence type="ECO:0000256" key="6">
    <source>
        <dbReference type="ARBA" id="ARBA00022840"/>
    </source>
</evidence>
<dbReference type="Proteomes" id="UP000823883">
    <property type="component" value="Unassembled WGS sequence"/>
</dbReference>
<dbReference type="Pfam" id="PF00005">
    <property type="entry name" value="ABC_tran"/>
    <property type="match status" value="1"/>
</dbReference>
<comment type="subcellular location">
    <subcellularLocation>
        <location evidence="1">Cell membrane</location>
        <topology evidence="1">Multi-pass membrane protein</topology>
    </subcellularLocation>
</comment>
<dbReference type="PROSITE" id="PS50929">
    <property type="entry name" value="ABC_TM1F"/>
    <property type="match status" value="1"/>
</dbReference>
<evidence type="ECO:0000259" key="11">
    <source>
        <dbReference type="PROSITE" id="PS50929"/>
    </source>
</evidence>
<dbReference type="SMART" id="SM00382">
    <property type="entry name" value="AAA"/>
    <property type="match status" value="1"/>
</dbReference>
<feature type="domain" description="ABC transmembrane type-1" evidence="11">
    <location>
        <begin position="38"/>
        <end position="328"/>
    </location>
</feature>
<dbReference type="EMBL" id="DWWL01000009">
    <property type="protein sequence ID" value="HJC46815.1"/>
    <property type="molecule type" value="Genomic_DNA"/>
</dbReference>
<keyword evidence="6 12" id="KW-0067">ATP-binding</keyword>
<evidence type="ECO:0000256" key="9">
    <source>
        <dbReference type="SAM" id="Phobius"/>
    </source>
</evidence>
<dbReference type="InterPro" id="IPR011527">
    <property type="entry name" value="ABC1_TM_dom"/>
</dbReference>
<dbReference type="PANTHER" id="PTHR24221:SF499">
    <property type="entry name" value="FATTY ACID ABC TRANSPORTER ATP-BINDING_PERMEASE PROTEIN"/>
    <property type="match status" value="1"/>
</dbReference>
<dbReference type="InterPro" id="IPR036640">
    <property type="entry name" value="ABC1_TM_sf"/>
</dbReference>
<dbReference type="CDD" id="cd18547">
    <property type="entry name" value="ABC_6TM_Tm288_like"/>
    <property type="match status" value="1"/>
</dbReference>
<sequence length="634" mass="70421">MRQINSRVPVTRASVKEMCHMLGRVVRYITRYYKWSFLTVILCILGSSLVTRRGTLFMQTLIDDYIVPLTRAVSPDYGPLAHALLIMAGIYAVGIVCAYAYNRIMVNISQGTMRRLRDELFSHMESLPIRYFDTHAHGDIMSVYTNDVDTLRQVISQSIPQVINASVTFITTLFSMVFLDVPLTLICLIMVCVMVFATSRLSGKSGLYFARQQKDLGTVNGYIEEMMEGQKVVKVFCHEEKSLEQFKKLNNQLRDSACNANKFANIMMPVNANLGNICYVLCAVVGAVLALGGLSGLTVGGLVSFLMLCKSFTQPVTQLSQQMNSIVMATAGAERIFQMMDEEPETDNGYVELVNAKENSDGTLTECSERTGVWAWKHPHSADGTVTYTKLEGDVTFDDVDFGYDENKIVLHNIKLYATPGQKIAFVGSTGAGKTTITNLINRFYDIQDGKIRYDGININKIKKADLRRSLGMVLQDTHLFTGTVMDNIRYGRLDATDEECIAAAKLAGAHSFIKHLPDGYQTMLTGDGSNLSQGQRQLLAIARAAVADPPVLILDEATSSIDTRTEKLVQEGMDRLMKGRTTFVIAHRLSTVQNSDCIMVLEQGRIIERGNHDQLMAEKGKYYQLYTGNAIGA</sequence>
<comment type="caution">
    <text evidence="12">The sequence shown here is derived from an EMBL/GenBank/DDBJ whole genome shotgun (WGS) entry which is preliminary data.</text>
</comment>
<feature type="transmembrane region" description="Helical" evidence="9">
    <location>
        <begin position="80"/>
        <end position="101"/>
    </location>
</feature>
<gene>
    <name evidence="12" type="ORF">IAA04_02040</name>
</gene>
<proteinExistence type="predicted"/>
<dbReference type="InterPro" id="IPR017871">
    <property type="entry name" value="ABC_transporter-like_CS"/>
</dbReference>
<dbReference type="FunFam" id="1.20.1560.10:FF:000011">
    <property type="entry name" value="Multidrug ABC transporter ATP-binding protein"/>
    <property type="match status" value="1"/>
</dbReference>
<dbReference type="PROSITE" id="PS00211">
    <property type="entry name" value="ABC_TRANSPORTER_1"/>
    <property type="match status" value="1"/>
</dbReference>
<keyword evidence="8 9" id="KW-0472">Membrane</keyword>
<dbReference type="AlphaFoldDB" id="A0A9D2T6G7"/>
<dbReference type="CDD" id="cd03254">
    <property type="entry name" value="ABCC_Glucan_exporter_like"/>
    <property type="match status" value="1"/>
</dbReference>
<dbReference type="PANTHER" id="PTHR24221">
    <property type="entry name" value="ATP-BINDING CASSETTE SUB-FAMILY B"/>
    <property type="match status" value="1"/>
</dbReference>
<dbReference type="GO" id="GO:0005524">
    <property type="term" value="F:ATP binding"/>
    <property type="evidence" value="ECO:0007669"/>
    <property type="project" value="UniProtKB-KW"/>
</dbReference>
<evidence type="ECO:0000256" key="4">
    <source>
        <dbReference type="ARBA" id="ARBA00022692"/>
    </source>
</evidence>
<dbReference type="InterPro" id="IPR027417">
    <property type="entry name" value="P-loop_NTPase"/>
</dbReference>
<protein>
    <submittedName>
        <fullName evidence="12">ABC transporter ATP-binding protein/permease</fullName>
    </submittedName>
</protein>
<keyword evidence="5" id="KW-0547">Nucleotide-binding</keyword>
<feature type="transmembrane region" description="Helical" evidence="9">
    <location>
        <begin position="277"/>
        <end position="308"/>
    </location>
</feature>
<organism evidence="12 13">
    <name type="scientific">Candidatus Lachnoclostridium pullistercoris</name>
    <dbReference type="NCBI Taxonomy" id="2838632"/>
    <lineage>
        <taxon>Bacteria</taxon>
        <taxon>Bacillati</taxon>
        <taxon>Bacillota</taxon>
        <taxon>Clostridia</taxon>
        <taxon>Lachnospirales</taxon>
        <taxon>Lachnospiraceae</taxon>
    </lineage>
</organism>
<feature type="domain" description="ABC transporter" evidence="10">
    <location>
        <begin position="395"/>
        <end position="629"/>
    </location>
</feature>
<dbReference type="Gene3D" id="3.40.50.300">
    <property type="entry name" value="P-loop containing nucleotide triphosphate hydrolases"/>
    <property type="match status" value="1"/>
</dbReference>
<dbReference type="GO" id="GO:0016887">
    <property type="term" value="F:ATP hydrolysis activity"/>
    <property type="evidence" value="ECO:0007669"/>
    <property type="project" value="InterPro"/>
</dbReference>
<reference evidence="12" key="1">
    <citation type="journal article" date="2021" name="PeerJ">
        <title>Extensive microbial diversity within the chicken gut microbiome revealed by metagenomics and culture.</title>
        <authorList>
            <person name="Gilroy R."/>
            <person name="Ravi A."/>
            <person name="Getino M."/>
            <person name="Pursley I."/>
            <person name="Horton D.L."/>
            <person name="Alikhan N.F."/>
            <person name="Baker D."/>
            <person name="Gharbi K."/>
            <person name="Hall N."/>
            <person name="Watson M."/>
            <person name="Adriaenssens E.M."/>
            <person name="Foster-Nyarko E."/>
            <person name="Jarju S."/>
            <person name="Secka A."/>
            <person name="Antonio M."/>
            <person name="Oren A."/>
            <person name="Chaudhuri R.R."/>
            <person name="La Ragione R."/>
            <person name="Hildebrand F."/>
            <person name="Pallen M.J."/>
        </authorList>
    </citation>
    <scope>NUCLEOTIDE SEQUENCE</scope>
    <source>
        <strain evidence="12">CHK183-5548</strain>
    </source>
</reference>
<dbReference type="InterPro" id="IPR003593">
    <property type="entry name" value="AAA+_ATPase"/>
</dbReference>
<dbReference type="InterPro" id="IPR003439">
    <property type="entry name" value="ABC_transporter-like_ATP-bd"/>
</dbReference>
<dbReference type="Pfam" id="PF00664">
    <property type="entry name" value="ABC_membrane"/>
    <property type="match status" value="1"/>
</dbReference>
<dbReference type="FunFam" id="3.40.50.300:FF:000287">
    <property type="entry name" value="Multidrug ABC transporter ATP-binding protein"/>
    <property type="match status" value="1"/>
</dbReference>
<keyword evidence="3" id="KW-1003">Cell membrane</keyword>
<feature type="transmembrane region" description="Helical" evidence="9">
    <location>
        <begin position="185"/>
        <end position="203"/>
    </location>
</feature>
<keyword evidence="4 9" id="KW-0812">Transmembrane</keyword>
<reference evidence="12" key="2">
    <citation type="submission" date="2021-04" db="EMBL/GenBank/DDBJ databases">
        <authorList>
            <person name="Gilroy R."/>
        </authorList>
    </citation>
    <scope>NUCLEOTIDE SEQUENCE</scope>
    <source>
        <strain evidence="12">CHK183-5548</strain>
    </source>
</reference>
<name>A0A9D2T6G7_9FIRM</name>
<dbReference type="SUPFAM" id="SSF90123">
    <property type="entry name" value="ABC transporter transmembrane region"/>
    <property type="match status" value="1"/>
</dbReference>
<evidence type="ECO:0000259" key="10">
    <source>
        <dbReference type="PROSITE" id="PS50893"/>
    </source>
</evidence>
<dbReference type="GO" id="GO:0005886">
    <property type="term" value="C:plasma membrane"/>
    <property type="evidence" value="ECO:0007669"/>
    <property type="project" value="UniProtKB-SubCell"/>
</dbReference>
<dbReference type="InterPro" id="IPR039421">
    <property type="entry name" value="Type_1_exporter"/>
</dbReference>
<dbReference type="SUPFAM" id="SSF52540">
    <property type="entry name" value="P-loop containing nucleoside triphosphate hydrolases"/>
    <property type="match status" value="1"/>
</dbReference>
<feature type="transmembrane region" description="Helical" evidence="9">
    <location>
        <begin position="162"/>
        <end position="179"/>
    </location>
</feature>
<evidence type="ECO:0000256" key="5">
    <source>
        <dbReference type="ARBA" id="ARBA00022741"/>
    </source>
</evidence>
<evidence type="ECO:0000256" key="7">
    <source>
        <dbReference type="ARBA" id="ARBA00022989"/>
    </source>
</evidence>